<name>C9LUX0_SELS3</name>
<reference evidence="1 2" key="1">
    <citation type="submission" date="2009-09" db="EMBL/GenBank/DDBJ databases">
        <authorList>
            <person name="Weinstock G."/>
            <person name="Sodergren E."/>
            <person name="Clifton S."/>
            <person name="Fulton L."/>
            <person name="Fulton B."/>
            <person name="Courtney L."/>
            <person name="Fronick C."/>
            <person name="Harrison M."/>
            <person name="Strong C."/>
            <person name="Farmer C."/>
            <person name="Delahaunty K."/>
            <person name="Markovic C."/>
            <person name="Hall O."/>
            <person name="Minx P."/>
            <person name="Tomlinson C."/>
            <person name="Mitreva M."/>
            <person name="Nelson J."/>
            <person name="Hou S."/>
            <person name="Wollam A."/>
            <person name="Pepin K.H."/>
            <person name="Johnson M."/>
            <person name="Bhonagiri V."/>
            <person name="Nash W.E."/>
            <person name="Warren W."/>
            <person name="Chinwalla A."/>
            <person name="Mardis E.R."/>
            <person name="Wilson R.K."/>
        </authorList>
    </citation>
    <scope>NUCLEOTIDE SEQUENCE [LARGE SCALE GENOMIC DNA]</scope>
    <source>
        <strain evidence="2">ATCC 35185 / DSM 20758 / VPI D19B-28</strain>
    </source>
</reference>
<sequence>MPRQYTKIEQLSDEIFRLKTEGKTHRQIGEIYGLTKEQIKGFIKRQRRKDRLRKAGYIPRPKGRPRKQAIDERTSLQNEVIELRMKVDVLRNFLCEVGRR</sequence>
<accession>C9LUX0</accession>
<organism evidence="1 2">
    <name type="scientific">Selenomonas sputigena (strain ATCC 35185 / DSM 20758 / CCUG 44933 / VPI D19B-28)</name>
    <dbReference type="NCBI Taxonomy" id="546271"/>
    <lineage>
        <taxon>Bacteria</taxon>
        <taxon>Bacillati</taxon>
        <taxon>Bacillota</taxon>
        <taxon>Negativicutes</taxon>
        <taxon>Selenomonadales</taxon>
        <taxon>Selenomonadaceae</taxon>
        <taxon>Selenomonas</taxon>
    </lineage>
</organism>
<proteinExistence type="predicted"/>
<dbReference type="EMBL" id="ACKP02000020">
    <property type="protein sequence ID" value="EEX77347.1"/>
    <property type="molecule type" value="Genomic_DNA"/>
</dbReference>
<dbReference type="OrthoDB" id="1684531at2"/>
<dbReference type="RefSeq" id="WP_006192549.1">
    <property type="nucleotide sequence ID" value="NC_015437.1"/>
</dbReference>
<gene>
    <name evidence="1" type="ORF">SELSPUOL_01260</name>
</gene>
<dbReference type="AlphaFoldDB" id="C9LUX0"/>
<protein>
    <recommendedName>
        <fullName evidence="3">Imidazolonepropionase</fullName>
    </recommendedName>
</protein>
<dbReference type="Proteomes" id="UP000003505">
    <property type="component" value="Unassembled WGS sequence"/>
</dbReference>
<evidence type="ECO:0000313" key="2">
    <source>
        <dbReference type="Proteomes" id="UP000003505"/>
    </source>
</evidence>
<evidence type="ECO:0000313" key="1">
    <source>
        <dbReference type="EMBL" id="EEX77347.1"/>
    </source>
</evidence>
<evidence type="ECO:0008006" key="3">
    <source>
        <dbReference type="Google" id="ProtNLM"/>
    </source>
</evidence>
<comment type="caution">
    <text evidence="1">The sequence shown here is derived from an EMBL/GenBank/DDBJ whole genome shotgun (WGS) entry which is preliminary data.</text>
</comment>